<protein>
    <submittedName>
        <fullName evidence="2">Uncharacterized protein</fullName>
    </submittedName>
</protein>
<dbReference type="OrthoDB" id="9813316at2"/>
<keyword evidence="3" id="KW-1185">Reference proteome</keyword>
<evidence type="ECO:0000256" key="1">
    <source>
        <dbReference type="SAM" id="Coils"/>
    </source>
</evidence>
<organism evidence="2 3">
    <name type="scientific">Crenothrix polyspora</name>
    <dbReference type="NCBI Taxonomy" id="360316"/>
    <lineage>
        <taxon>Bacteria</taxon>
        <taxon>Pseudomonadati</taxon>
        <taxon>Pseudomonadota</taxon>
        <taxon>Gammaproteobacteria</taxon>
        <taxon>Methylococcales</taxon>
        <taxon>Crenotrichaceae</taxon>
        <taxon>Crenothrix</taxon>
    </lineage>
</organism>
<evidence type="ECO:0000313" key="3">
    <source>
        <dbReference type="Proteomes" id="UP000195667"/>
    </source>
</evidence>
<sequence length="109" mass="11971">MTKDEIQAKLQEHLTSLQADLDVLQAKAGDATDDLKVELDEQIANLKIKFSEAEVKFDQIKDATEEALSGLIAEAEGLWNTVSTEVMEEVEEHISSPTGLLAKIKALFS</sequence>
<reference evidence="3" key="1">
    <citation type="submission" date="2017-02" db="EMBL/GenBank/DDBJ databases">
        <authorList>
            <person name="Daims H."/>
        </authorList>
    </citation>
    <scope>NUCLEOTIDE SEQUENCE [LARGE SCALE GENOMIC DNA]</scope>
</reference>
<gene>
    <name evidence="2" type="ORF">CRENPOLYSF1_190059</name>
</gene>
<dbReference type="Gene3D" id="1.20.120.20">
    <property type="entry name" value="Apolipoprotein"/>
    <property type="match status" value="1"/>
</dbReference>
<dbReference type="Proteomes" id="UP000195667">
    <property type="component" value="Unassembled WGS sequence"/>
</dbReference>
<evidence type="ECO:0000313" key="2">
    <source>
        <dbReference type="EMBL" id="SJM91390.1"/>
    </source>
</evidence>
<dbReference type="RefSeq" id="WP_087142931.1">
    <property type="nucleotide sequence ID" value="NZ_FUKI01000092.1"/>
</dbReference>
<feature type="coiled-coil region" evidence="1">
    <location>
        <begin position="7"/>
        <end position="63"/>
    </location>
</feature>
<keyword evidence="1" id="KW-0175">Coiled coil</keyword>
<proteinExistence type="predicted"/>
<dbReference type="EMBL" id="FUKI01000092">
    <property type="protein sequence ID" value="SJM91390.1"/>
    <property type="molecule type" value="Genomic_DNA"/>
</dbReference>
<accession>A0A1R4H6A3</accession>
<name>A0A1R4H6A3_9GAMM</name>
<dbReference type="AlphaFoldDB" id="A0A1R4H6A3"/>